<dbReference type="OrthoDB" id="992031at2759"/>
<organism evidence="1 2">
    <name type="scientific">Gossypium gossypioides</name>
    <name type="common">Mexican cotton</name>
    <name type="synonym">Selera gossypioides</name>
    <dbReference type="NCBI Taxonomy" id="34282"/>
    <lineage>
        <taxon>Eukaryota</taxon>
        <taxon>Viridiplantae</taxon>
        <taxon>Streptophyta</taxon>
        <taxon>Embryophyta</taxon>
        <taxon>Tracheophyta</taxon>
        <taxon>Spermatophyta</taxon>
        <taxon>Magnoliopsida</taxon>
        <taxon>eudicotyledons</taxon>
        <taxon>Gunneridae</taxon>
        <taxon>Pentapetalae</taxon>
        <taxon>rosids</taxon>
        <taxon>malvids</taxon>
        <taxon>Malvales</taxon>
        <taxon>Malvaceae</taxon>
        <taxon>Malvoideae</taxon>
        <taxon>Gossypium</taxon>
    </lineage>
</organism>
<comment type="caution">
    <text evidence="1">The sequence shown here is derived from an EMBL/GenBank/DDBJ whole genome shotgun (WGS) entry which is preliminary data.</text>
</comment>
<proteinExistence type="predicted"/>
<accession>A0A7J9CQE0</accession>
<dbReference type="EMBL" id="JABEZY010000012">
    <property type="protein sequence ID" value="MBA0750636.1"/>
    <property type="molecule type" value="Genomic_DNA"/>
</dbReference>
<reference evidence="1 2" key="1">
    <citation type="journal article" date="2019" name="Genome Biol. Evol.">
        <title>Insights into the evolution of the New World diploid cottons (Gossypium, subgenus Houzingenia) based on genome sequencing.</title>
        <authorList>
            <person name="Grover C.E."/>
            <person name="Arick M.A. 2nd"/>
            <person name="Thrash A."/>
            <person name="Conover J.L."/>
            <person name="Sanders W.S."/>
            <person name="Peterson D.G."/>
            <person name="Frelichowski J.E."/>
            <person name="Scheffler J.A."/>
            <person name="Scheffler B.E."/>
            <person name="Wendel J.F."/>
        </authorList>
    </citation>
    <scope>NUCLEOTIDE SEQUENCE [LARGE SCALE GENOMIC DNA]</scope>
    <source>
        <strain evidence="1">5</strain>
        <tissue evidence="1">Leaf</tissue>
    </source>
</reference>
<evidence type="ECO:0000313" key="2">
    <source>
        <dbReference type="Proteomes" id="UP000593579"/>
    </source>
</evidence>
<protein>
    <submittedName>
        <fullName evidence="1">Uncharacterized protein</fullName>
    </submittedName>
</protein>
<sequence length="74" mass="8323">MTLIVGKDMAIVSFARTFANIDLDDGNQDSLLVDCDNEKVEEVRIKVFSSGTSKRKRKNTQESVIDEQIKFVGE</sequence>
<evidence type="ECO:0000313" key="1">
    <source>
        <dbReference type="EMBL" id="MBA0750636.1"/>
    </source>
</evidence>
<keyword evidence="2" id="KW-1185">Reference proteome</keyword>
<name>A0A7J9CQE0_GOSGO</name>
<gene>
    <name evidence="1" type="ORF">Gogos_002039</name>
</gene>
<dbReference type="AlphaFoldDB" id="A0A7J9CQE0"/>
<dbReference type="Proteomes" id="UP000593579">
    <property type="component" value="Unassembled WGS sequence"/>
</dbReference>